<dbReference type="GO" id="GO:0031966">
    <property type="term" value="C:mitochondrial membrane"/>
    <property type="evidence" value="ECO:0007669"/>
    <property type="project" value="UniProtKB-SubCell"/>
</dbReference>
<evidence type="ECO:0000313" key="16">
    <source>
        <dbReference type="Proteomes" id="UP000245119"/>
    </source>
</evidence>
<feature type="compositionally biased region" description="Polar residues" evidence="13">
    <location>
        <begin position="927"/>
        <end position="937"/>
    </location>
</feature>
<evidence type="ECO:0000256" key="6">
    <source>
        <dbReference type="ARBA" id="ARBA00023128"/>
    </source>
</evidence>
<dbReference type="InterPro" id="IPR019821">
    <property type="entry name" value="Kinesin_motor_CS"/>
</dbReference>
<keyword evidence="8 11" id="KW-0505">Motor protein</keyword>
<evidence type="ECO:0000256" key="2">
    <source>
        <dbReference type="ARBA" id="ARBA00022448"/>
    </source>
</evidence>
<dbReference type="GO" id="GO:0008017">
    <property type="term" value="F:microtubule binding"/>
    <property type="evidence" value="ECO:0007669"/>
    <property type="project" value="InterPro"/>
</dbReference>
<evidence type="ECO:0000256" key="3">
    <source>
        <dbReference type="ARBA" id="ARBA00022741"/>
    </source>
</evidence>
<dbReference type="GO" id="GO:0007018">
    <property type="term" value="P:microtubule-based movement"/>
    <property type="evidence" value="ECO:0007669"/>
    <property type="project" value="InterPro"/>
</dbReference>
<proteinExistence type="inferred from homology"/>
<dbReference type="InterPro" id="IPR000253">
    <property type="entry name" value="FHA_dom"/>
</dbReference>
<feature type="coiled-coil region" evidence="12">
    <location>
        <begin position="364"/>
        <end position="454"/>
    </location>
</feature>
<dbReference type="Gene3D" id="2.60.200.20">
    <property type="match status" value="1"/>
</dbReference>
<dbReference type="SUPFAM" id="SSF49562">
    <property type="entry name" value="C2 domain (Calcium/lipid-binding domain, CaLB)"/>
    <property type="match status" value="1"/>
</dbReference>
<comment type="subcellular location">
    <subcellularLocation>
        <location evidence="1">Mitochondrion membrane</location>
        <topology evidence="1">Peripheral membrane protein</topology>
    </subcellularLocation>
</comment>
<keyword evidence="2" id="KW-0813">Transport</keyword>
<dbReference type="PRINTS" id="PR00380">
    <property type="entry name" value="KINESINHEAVY"/>
</dbReference>
<feature type="region of interest" description="Disordered" evidence="13">
    <location>
        <begin position="854"/>
        <end position="943"/>
    </location>
</feature>
<evidence type="ECO:0000313" key="15">
    <source>
        <dbReference type="EMBL" id="PVD29714.1"/>
    </source>
</evidence>
<dbReference type="Pfam" id="PF00225">
    <property type="entry name" value="Kinesin"/>
    <property type="match status" value="1"/>
</dbReference>
<keyword evidence="4 11" id="KW-0067">ATP-binding</keyword>
<dbReference type="SUPFAM" id="SSF49879">
    <property type="entry name" value="SMAD/FHA domain"/>
    <property type="match status" value="1"/>
</dbReference>
<protein>
    <recommendedName>
        <fullName evidence="10">Kinesin-like protein 6</fullName>
    </recommendedName>
</protein>
<sequence>MISFHNLSHNTREITRNAALIIGMDGNQTTIKNPENMDAEPKKFAFDFSYWSHDGYQERADGYLEPQDPKFADQQRVFNDLGKGILENAWKGYNCSLFAYGQTGSGKSYSMVGYDANKGIVPMACAELFKGIEAKRQKAGKVVLIFKVHLSMLEIYNENVRDLLSGKSAQKGLKVRQHPQKGFYVESLITAAVNNYSEIDRKIKEGTRNRTVASTNMNATSSRAHTIVALTFVQKTLNDAGQSMTKTSVINLVDLAGSERAASTGATGDRLEESKKINQSLSTLGNCIAALAANSTGRKKVQVPFRDSTLTKLLHNALGGNSKTVMIAALSPADINYEETLSTLRYADRAKAIKTQAVVNESPTDKLIRELREENARLQELLKKGGISGDAAALLGDSMHHEEVDELKKALAEQMRKNQEELEEMKKTFEERARETEKETAIQVEAERKKQEERKVIPHFWNLNEDPSLTAMVIHFCREGTSKVGNHKASPAPDILLNGLSIQPEHAVVSNKKGTITLKPCGSAKVLVNGQPLTSEITLHHNDRVLFGSNHLYVFHHPQDEAKKLKAGEPLEKPTYTDAQEEIAKQSGLVKGESATSSKEDLLLHDELVELLPLVNGANAMAEELNKKVKFELALISPQARGLKDGRTEVMVKMLNLDNGNEWLLDRNNFVNRRYLAEEMYQNFIEGDKDWDVPQERDPFWEPPTTDIKIGFAHVFLQSLAYQIDFQESLPITDYKGNDHGHLTLEIVPCDDGWKNISEETYIDSPNQMLGKPLNFIIKILGAKGLPRNLKKTYCKFKFYLDNAETKTEEVQDSSNPDYNFEKKCTYKTVTQQLLDYLIDDNLMVEVWGQQKEDGYKSGITGSSDKNRSPSKNVLAHGQSKEGGIQSGQRETLDANTAAATGAVPAVKQSGQGAATATDSSTTVSSNEPSAAPTPQQRDGKGDEVLTKIYELIDSMKASGGTSISIADVEATLAKHFPASSVVCKRSAAPVQTTPIRSTTGPSKGKEAPRNSRACILHWTGERLRVKEL</sequence>
<dbReference type="Gene3D" id="3.40.850.10">
    <property type="entry name" value="Kinesin motor domain"/>
    <property type="match status" value="1"/>
</dbReference>
<evidence type="ECO:0000256" key="7">
    <source>
        <dbReference type="ARBA" id="ARBA00023136"/>
    </source>
</evidence>
<dbReference type="InterPro" id="IPR022140">
    <property type="entry name" value="Kinesin-like_KIF1-typ"/>
</dbReference>
<reference evidence="15 16" key="1">
    <citation type="submission" date="2018-04" db="EMBL/GenBank/DDBJ databases">
        <title>The genome of golden apple snail Pomacea canaliculata provides insight into stress tolerance and invasive adaptation.</title>
        <authorList>
            <person name="Liu C."/>
            <person name="Liu B."/>
            <person name="Ren Y."/>
            <person name="Zhang Y."/>
            <person name="Wang H."/>
            <person name="Li S."/>
            <person name="Jiang F."/>
            <person name="Yin L."/>
            <person name="Zhang G."/>
            <person name="Qian W."/>
            <person name="Fan W."/>
        </authorList>
    </citation>
    <scope>NUCLEOTIDE SEQUENCE [LARGE SCALE GENOMIC DNA]</scope>
    <source>
        <strain evidence="15">SZHN2017</strain>
        <tissue evidence="15">Muscle</tissue>
    </source>
</reference>
<dbReference type="SMART" id="SM00240">
    <property type="entry name" value="FHA"/>
    <property type="match status" value="1"/>
</dbReference>
<dbReference type="InterPro" id="IPR001752">
    <property type="entry name" value="Kinesin_motor_dom"/>
</dbReference>
<dbReference type="AlphaFoldDB" id="A0A2T7P8G8"/>
<keyword evidence="5 12" id="KW-0175">Coiled coil</keyword>
<dbReference type="Pfam" id="PF00498">
    <property type="entry name" value="FHA"/>
    <property type="match status" value="1"/>
</dbReference>
<dbReference type="SMART" id="SM00129">
    <property type="entry name" value="KISc"/>
    <property type="match status" value="1"/>
</dbReference>
<dbReference type="FunFam" id="2.60.200.20:FF:000034">
    <property type="entry name" value="kinesin-like protein KIF28P"/>
    <property type="match status" value="1"/>
</dbReference>
<evidence type="ECO:0000256" key="10">
    <source>
        <dbReference type="ARBA" id="ARBA00079247"/>
    </source>
</evidence>
<comment type="similarity">
    <text evidence="11">Belongs to the TRAFAC class myosin-kinesin ATPase superfamily. Kinesin family.</text>
</comment>
<feature type="compositionally biased region" description="Low complexity" evidence="13">
    <location>
        <begin position="895"/>
        <end position="907"/>
    </location>
</feature>
<evidence type="ECO:0000256" key="1">
    <source>
        <dbReference type="ARBA" id="ARBA00004318"/>
    </source>
</evidence>
<dbReference type="Pfam" id="PF12423">
    <property type="entry name" value="KIF1B"/>
    <property type="match status" value="1"/>
</dbReference>
<dbReference type="InterPro" id="IPR035892">
    <property type="entry name" value="C2_domain_sf"/>
</dbReference>
<evidence type="ECO:0000256" key="8">
    <source>
        <dbReference type="ARBA" id="ARBA00023175"/>
    </source>
</evidence>
<dbReference type="InterPro" id="IPR027417">
    <property type="entry name" value="P-loop_NTPase"/>
</dbReference>
<dbReference type="EMBL" id="PZQS01000005">
    <property type="protein sequence ID" value="PVD29714.1"/>
    <property type="molecule type" value="Genomic_DNA"/>
</dbReference>
<dbReference type="Proteomes" id="UP000245119">
    <property type="component" value="Linkage Group LG5"/>
</dbReference>
<keyword evidence="3 11" id="KW-0547">Nucleotide-binding</keyword>
<dbReference type="GO" id="GO:0005524">
    <property type="term" value="F:ATP binding"/>
    <property type="evidence" value="ECO:0007669"/>
    <property type="project" value="UniProtKB-UniRule"/>
</dbReference>
<comment type="caution">
    <text evidence="15">The sequence shown here is derived from an EMBL/GenBank/DDBJ whole genome shotgun (WGS) entry which is preliminary data.</text>
</comment>
<evidence type="ECO:0000256" key="13">
    <source>
        <dbReference type="SAM" id="MobiDB-lite"/>
    </source>
</evidence>
<comment type="function">
    <text evidence="9">Microtubule-dependent motor protein required for mitochondrion morphology and transport of mitochondria in neuronal cells.</text>
</comment>
<keyword evidence="6" id="KW-0496">Mitochondrion</keyword>
<evidence type="ECO:0000259" key="14">
    <source>
        <dbReference type="PROSITE" id="PS50067"/>
    </source>
</evidence>
<dbReference type="InterPro" id="IPR036961">
    <property type="entry name" value="Kinesin_motor_dom_sf"/>
</dbReference>
<dbReference type="FunFam" id="3.40.850.10:FF:000063">
    <property type="entry name" value="Kinesin-like protein"/>
    <property type="match status" value="1"/>
</dbReference>
<feature type="binding site" evidence="11">
    <location>
        <begin position="101"/>
        <end position="108"/>
    </location>
    <ligand>
        <name>ATP</name>
        <dbReference type="ChEBI" id="CHEBI:30616"/>
    </ligand>
</feature>
<dbReference type="PROSITE" id="PS50067">
    <property type="entry name" value="KINESIN_MOTOR_2"/>
    <property type="match status" value="1"/>
</dbReference>
<dbReference type="OrthoDB" id="3176171at2759"/>
<evidence type="ECO:0000256" key="11">
    <source>
        <dbReference type="PROSITE-ProRule" id="PRU00283"/>
    </source>
</evidence>
<name>A0A2T7P8G8_POMCA</name>
<keyword evidence="16" id="KW-1185">Reference proteome</keyword>
<dbReference type="SUPFAM" id="SSF52540">
    <property type="entry name" value="P-loop containing nucleoside triphosphate hydrolases"/>
    <property type="match status" value="1"/>
</dbReference>
<feature type="compositionally biased region" description="Low complexity" evidence="13">
    <location>
        <begin position="914"/>
        <end position="926"/>
    </location>
</feature>
<evidence type="ECO:0000256" key="4">
    <source>
        <dbReference type="ARBA" id="ARBA00022840"/>
    </source>
</evidence>
<feature type="domain" description="Kinesin motor" evidence="14">
    <location>
        <begin position="1"/>
        <end position="353"/>
    </location>
</feature>
<organism evidence="15 16">
    <name type="scientific">Pomacea canaliculata</name>
    <name type="common">Golden apple snail</name>
    <dbReference type="NCBI Taxonomy" id="400727"/>
    <lineage>
        <taxon>Eukaryota</taxon>
        <taxon>Metazoa</taxon>
        <taxon>Spiralia</taxon>
        <taxon>Lophotrochozoa</taxon>
        <taxon>Mollusca</taxon>
        <taxon>Gastropoda</taxon>
        <taxon>Caenogastropoda</taxon>
        <taxon>Architaenioglossa</taxon>
        <taxon>Ampullarioidea</taxon>
        <taxon>Ampullariidae</taxon>
        <taxon>Pomacea</taxon>
    </lineage>
</organism>
<dbReference type="CDD" id="cd22709">
    <property type="entry name" value="FHA_KIF28P"/>
    <property type="match status" value="1"/>
</dbReference>
<evidence type="ECO:0000256" key="5">
    <source>
        <dbReference type="ARBA" id="ARBA00023054"/>
    </source>
</evidence>
<evidence type="ECO:0000256" key="9">
    <source>
        <dbReference type="ARBA" id="ARBA00054688"/>
    </source>
</evidence>
<dbReference type="PANTHER" id="PTHR47117">
    <property type="entry name" value="STAR-RELATED LIPID TRANSFER PROTEIN 9"/>
    <property type="match status" value="1"/>
</dbReference>
<dbReference type="InterPro" id="IPR008984">
    <property type="entry name" value="SMAD_FHA_dom_sf"/>
</dbReference>
<accession>A0A2T7P8G8</accession>
<keyword evidence="7" id="KW-0472">Membrane</keyword>
<gene>
    <name evidence="15" type="ORF">C0Q70_08970</name>
</gene>
<dbReference type="STRING" id="400727.A0A2T7P8G8"/>
<dbReference type="PROSITE" id="PS00411">
    <property type="entry name" value="KINESIN_MOTOR_1"/>
    <property type="match status" value="1"/>
</dbReference>
<evidence type="ECO:0000256" key="12">
    <source>
        <dbReference type="SAM" id="Coils"/>
    </source>
</evidence>
<dbReference type="GO" id="GO:0003777">
    <property type="term" value="F:microtubule motor activity"/>
    <property type="evidence" value="ECO:0007669"/>
    <property type="project" value="InterPro"/>
</dbReference>